<protein>
    <submittedName>
        <fullName evidence="4">DUF4190 domain-containing protein</fullName>
    </submittedName>
</protein>
<dbReference type="EMBL" id="CP099468">
    <property type="protein sequence ID" value="USQ83774.1"/>
    <property type="molecule type" value="Genomic_DNA"/>
</dbReference>
<proteinExistence type="predicted"/>
<keyword evidence="2" id="KW-1133">Transmembrane helix</keyword>
<dbReference type="Proteomes" id="UP001056374">
    <property type="component" value="Chromosome"/>
</dbReference>
<dbReference type="InterPro" id="IPR025241">
    <property type="entry name" value="DUF4190"/>
</dbReference>
<name>A0ABY4Z413_9ACTN</name>
<accession>A0ABY4Z413</accession>
<feature type="compositionally biased region" description="Low complexity" evidence="1">
    <location>
        <begin position="102"/>
        <end position="120"/>
    </location>
</feature>
<evidence type="ECO:0000313" key="4">
    <source>
        <dbReference type="EMBL" id="USQ83774.1"/>
    </source>
</evidence>
<organism evidence="4 5">
    <name type="scientific">Streptomyces phaeoluteigriseus</name>
    <dbReference type="NCBI Taxonomy" id="114686"/>
    <lineage>
        <taxon>Bacteria</taxon>
        <taxon>Bacillati</taxon>
        <taxon>Actinomycetota</taxon>
        <taxon>Actinomycetes</taxon>
        <taxon>Kitasatosporales</taxon>
        <taxon>Streptomycetaceae</taxon>
        <taxon>Streptomyces</taxon>
        <taxon>Streptomyces aurantiacus group</taxon>
    </lineage>
</organism>
<keyword evidence="2" id="KW-0472">Membrane</keyword>
<dbReference type="RefSeq" id="WP_252547140.1">
    <property type="nucleotide sequence ID" value="NZ_CP099468.1"/>
</dbReference>
<feature type="transmembrane region" description="Helical" evidence="2">
    <location>
        <begin position="213"/>
        <end position="242"/>
    </location>
</feature>
<evidence type="ECO:0000256" key="1">
    <source>
        <dbReference type="SAM" id="MobiDB-lite"/>
    </source>
</evidence>
<feature type="compositionally biased region" description="Polar residues" evidence="1">
    <location>
        <begin position="75"/>
        <end position="88"/>
    </location>
</feature>
<dbReference type="Pfam" id="PF13828">
    <property type="entry name" value="DUF4190"/>
    <property type="match status" value="1"/>
</dbReference>
<keyword evidence="5" id="KW-1185">Reference proteome</keyword>
<keyword evidence="2" id="KW-0812">Transmembrane</keyword>
<feature type="region of interest" description="Disordered" evidence="1">
    <location>
        <begin position="1"/>
        <end position="157"/>
    </location>
</feature>
<feature type="transmembrane region" description="Helical" evidence="2">
    <location>
        <begin position="262"/>
        <end position="285"/>
    </location>
</feature>
<evidence type="ECO:0000256" key="2">
    <source>
        <dbReference type="SAM" id="Phobius"/>
    </source>
</evidence>
<feature type="compositionally biased region" description="Low complexity" evidence="1">
    <location>
        <begin position="41"/>
        <end position="62"/>
    </location>
</feature>
<evidence type="ECO:0000259" key="3">
    <source>
        <dbReference type="Pfam" id="PF13828"/>
    </source>
</evidence>
<reference evidence="4" key="1">
    <citation type="submission" date="2022-06" db="EMBL/GenBank/DDBJ databases">
        <title>Complete genome sequence of soil microorganisms Streptomyces sp. Qhu-M197 isolated from Alpine meadows habitats on the Tibetan Plateau.</title>
        <authorList>
            <person name="Zhang B."/>
            <person name="Xiang X."/>
            <person name="Fan J."/>
        </authorList>
    </citation>
    <scope>NUCLEOTIDE SEQUENCE</scope>
    <source>
        <strain evidence="4">Qhu-M197</strain>
    </source>
</reference>
<sequence length="286" mass="27769">MSDDAPTDSADHPWAAPGSVPEGTEGPQYASVPLEKGDASGGPAARDARASGGSAPSADAWPAPAPTPEHGSGVTIASSEVPTPQDHAQPSVHDQRTVTSLPGVTPTPTVGTPRADAPFASFPPPHPATASGPTPFAPPADGAVPPPPISPDGPGQVPYGYPGGYGFPGGPGYGGTPGHGGTLGHGGTPGYGGVPGYYGWAAPQPGPSNGMGMAAMVLGIVAAVGFCLWPVAIITGVLALIFGLIGRSKANRGEASNPGQALAGIICGSVGILLGTGLAVLIMVAP</sequence>
<feature type="domain" description="DUF4190" evidence="3">
    <location>
        <begin position="211"/>
        <end position="275"/>
    </location>
</feature>
<gene>
    <name evidence="4" type="ORF">NFX46_08195</name>
</gene>
<evidence type="ECO:0000313" key="5">
    <source>
        <dbReference type="Proteomes" id="UP001056374"/>
    </source>
</evidence>